<dbReference type="InterPro" id="IPR052196">
    <property type="entry name" value="Bact_Kbp"/>
</dbReference>
<comment type="caution">
    <text evidence="1">The sequence shown here is derived from an EMBL/GenBank/DDBJ whole genome shotgun (WGS) entry which is preliminary data.</text>
</comment>
<reference evidence="1" key="1">
    <citation type="submission" date="2013-08" db="EMBL/GenBank/DDBJ databases">
        <authorList>
            <person name="Mendez C."/>
            <person name="Richter M."/>
            <person name="Ferrer M."/>
            <person name="Sanchez J."/>
        </authorList>
    </citation>
    <scope>NUCLEOTIDE SEQUENCE</scope>
</reference>
<protein>
    <submittedName>
        <fullName evidence="1">Protein, lysm containing domain protein</fullName>
    </submittedName>
</protein>
<evidence type="ECO:0000313" key="1">
    <source>
        <dbReference type="EMBL" id="EQD60313.1"/>
    </source>
</evidence>
<reference evidence="1" key="2">
    <citation type="journal article" date="2014" name="ISME J.">
        <title>Microbial stratification in low pH oxic and suboxic macroscopic growths along an acid mine drainage.</title>
        <authorList>
            <person name="Mendez-Garcia C."/>
            <person name="Mesa V."/>
            <person name="Sprenger R.R."/>
            <person name="Richter M."/>
            <person name="Diez M.S."/>
            <person name="Solano J."/>
            <person name="Bargiela R."/>
            <person name="Golyshina O.V."/>
            <person name="Manteca A."/>
            <person name="Ramos J.L."/>
            <person name="Gallego J.R."/>
            <person name="Llorente I."/>
            <person name="Martins Dos Santos V.A."/>
            <person name="Jensen O.N."/>
            <person name="Pelaez A.I."/>
            <person name="Sanchez J."/>
            <person name="Ferrer M."/>
        </authorList>
    </citation>
    <scope>NUCLEOTIDE SEQUENCE</scope>
</reference>
<organism evidence="1">
    <name type="scientific">mine drainage metagenome</name>
    <dbReference type="NCBI Taxonomy" id="410659"/>
    <lineage>
        <taxon>unclassified sequences</taxon>
        <taxon>metagenomes</taxon>
        <taxon>ecological metagenomes</taxon>
    </lineage>
</organism>
<sequence length="313" mass="34730">HHIYPGDVISLDYMGNGEPSLVLRPRVIATPLNEAVQPIPLSELQTYLVDLRVFNHRDMLTKAPYVVGFEQDQLRGVPGQFIYVMGLQDAKPGERFAVVRPTHVFTTFNADAGSRDQIAQDLDDNVTQYDGPWHRDTTGYGLFGKGHTLGYEAQVIGTIAVLRINKPGEPVTTLLQSSIMEIRKGDRILPLDTHPYDSNYYPHAPKTLPPNMRVIAFNAAMNAVGSKQVVALSAGSEEGVKNGQTYAIWQPGERIINDVESSSFDHTFSKRVTLPSEFVGHVMIFRTFDHVSYGLIMDAQGPVKLGDKLELPE</sequence>
<dbReference type="AlphaFoldDB" id="T1AVG1"/>
<name>T1AVG1_9ZZZZ</name>
<feature type="non-terminal residue" evidence="1">
    <location>
        <position position="1"/>
    </location>
</feature>
<dbReference type="PANTHER" id="PTHR34700">
    <property type="entry name" value="POTASSIUM BINDING PROTEIN KBP"/>
    <property type="match status" value="1"/>
</dbReference>
<dbReference type="EMBL" id="AUZX01007246">
    <property type="protein sequence ID" value="EQD60313.1"/>
    <property type="molecule type" value="Genomic_DNA"/>
</dbReference>
<dbReference type="PANTHER" id="PTHR34700:SF8">
    <property type="entry name" value="POTASSIUM BINDING PROTEIN KBP"/>
    <property type="match status" value="1"/>
</dbReference>
<accession>T1AVG1</accession>
<proteinExistence type="predicted"/>
<gene>
    <name evidence="1" type="ORF">B1A_10176</name>
</gene>